<evidence type="ECO:0000256" key="11">
    <source>
        <dbReference type="ARBA" id="ARBA00022842"/>
    </source>
</evidence>
<evidence type="ECO:0000259" key="20">
    <source>
        <dbReference type="PROSITE" id="PS50158"/>
    </source>
</evidence>
<keyword evidence="13" id="KW-0695">RNA-directed DNA polymerase</keyword>
<keyword evidence="4" id="KW-0540">Nuclease</keyword>
<dbReference type="Pfam" id="PF00665">
    <property type="entry name" value="rve"/>
    <property type="match status" value="1"/>
</dbReference>
<evidence type="ECO:0008006" key="24">
    <source>
        <dbReference type="Google" id="ProtNLM"/>
    </source>
</evidence>
<organism evidence="22 23">
    <name type="scientific">Nelumbo nucifera</name>
    <name type="common">Sacred lotus</name>
    <dbReference type="NCBI Taxonomy" id="4432"/>
    <lineage>
        <taxon>Eukaryota</taxon>
        <taxon>Viridiplantae</taxon>
        <taxon>Streptophyta</taxon>
        <taxon>Embryophyta</taxon>
        <taxon>Tracheophyta</taxon>
        <taxon>Spermatophyta</taxon>
        <taxon>Magnoliopsida</taxon>
        <taxon>Proteales</taxon>
        <taxon>Nelumbonaceae</taxon>
        <taxon>Nelumbo</taxon>
    </lineage>
</organism>
<keyword evidence="6" id="KW-0547">Nucleotide-binding</keyword>
<dbReference type="PROSITE" id="PS50994">
    <property type="entry name" value="INTEGRASE"/>
    <property type="match status" value="1"/>
</dbReference>
<evidence type="ECO:0000313" key="22">
    <source>
        <dbReference type="EMBL" id="DAD44881.1"/>
    </source>
</evidence>
<keyword evidence="14" id="KW-0808">Transferase</keyword>
<dbReference type="PROSITE" id="PS50158">
    <property type="entry name" value="ZF_CCHC"/>
    <property type="match status" value="1"/>
</dbReference>
<dbReference type="InterPro" id="IPR036875">
    <property type="entry name" value="Znf_CCHC_sf"/>
</dbReference>
<accession>A0A822ZMY3</accession>
<gene>
    <name evidence="22" type="ORF">HUJ06_003111</name>
</gene>
<keyword evidence="5" id="KW-0479">Metal-binding</keyword>
<evidence type="ECO:0000256" key="4">
    <source>
        <dbReference type="ARBA" id="ARBA00022722"/>
    </source>
</evidence>
<dbReference type="SUPFAM" id="SSF56672">
    <property type="entry name" value="DNA/RNA polymerases"/>
    <property type="match status" value="1"/>
</dbReference>
<evidence type="ECO:0000256" key="18">
    <source>
        <dbReference type="PROSITE-ProRule" id="PRU00047"/>
    </source>
</evidence>
<evidence type="ECO:0000256" key="13">
    <source>
        <dbReference type="ARBA" id="ARBA00022918"/>
    </source>
</evidence>
<dbReference type="GO" id="GO:0003887">
    <property type="term" value="F:DNA-directed DNA polymerase activity"/>
    <property type="evidence" value="ECO:0007669"/>
    <property type="project" value="UniProtKB-KW"/>
</dbReference>
<dbReference type="Pfam" id="PF22936">
    <property type="entry name" value="Pol_BBD"/>
    <property type="match status" value="1"/>
</dbReference>
<dbReference type="EMBL" id="DUZY01000007">
    <property type="protein sequence ID" value="DAD44881.1"/>
    <property type="molecule type" value="Genomic_DNA"/>
</dbReference>
<keyword evidence="12" id="KW-0229">DNA integration</keyword>
<dbReference type="InterPro" id="IPR001878">
    <property type="entry name" value="Znf_CCHC"/>
</dbReference>
<keyword evidence="14" id="KW-0239">DNA-directed DNA polymerase</keyword>
<dbReference type="Proteomes" id="UP000607653">
    <property type="component" value="Unassembled WGS sequence"/>
</dbReference>
<keyword evidence="2" id="KW-1188">Viral release from host cell</keyword>
<dbReference type="GO" id="GO:0003676">
    <property type="term" value="F:nucleic acid binding"/>
    <property type="evidence" value="ECO:0007669"/>
    <property type="project" value="InterPro"/>
</dbReference>
<keyword evidence="9" id="KW-0378">Hydrolase</keyword>
<dbReference type="SMART" id="SM00343">
    <property type="entry name" value="ZnF_C2HC"/>
    <property type="match status" value="2"/>
</dbReference>
<keyword evidence="18" id="KW-0863">Zinc-finger</keyword>
<dbReference type="Gene3D" id="3.30.420.10">
    <property type="entry name" value="Ribonuclease H-like superfamily/Ribonuclease H"/>
    <property type="match status" value="1"/>
</dbReference>
<dbReference type="InterPro" id="IPR013103">
    <property type="entry name" value="RVT_2"/>
</dbReference>
<evidence type="ECO:0000256" key="15">
    <source>
        <dbReference type="ARBA" id="ARBA00023113"/>
    </source>
</evidence>
<reference evidence="22 23" key="1">
    <citation type="journal article" date="2020" name="Mol. Biol. Evol.">
        <title>Distinct Expression and Methylation Patterns for Genes with Different Fates following a Single Whole-Genome Duplication in Flowering Plants.</title>
        <authorList>
            <person name="Shi T."/>
            <person name="Rahmani R.S."/>
            <person name="Gugger P.F."/>
            <person name="Wang M."/>
            <person name="Li H."/>
            <person name="Zhang Y."/>
            <person name="Li Z."/>
            <person name="Wang Q."/>
            <person name="Van de Peer Y."/>
            <person name="Marchal K."/>
            <person name="Chen J."/>
        </authorList>
    </citation>
    <scope>NUCLEOTIDE SEQUENCE [LARGE SCALE GENOMIC DNA]</scope>
    <source>
        <tissue evidence="22">Leaf</tissue>
    </source>
</reference>
<keyword evidence="8" id="KW-0255">Endonuclease</keyword>
<dbReference type="AlphaFoldDB" id="A0A822ZMY3"/>
<name>A0A822ZMY3_NELNU</name>
<dbReference type="SUPFAM" id="SSF57756">
    <property type="entry name" value="Retrovirus zinc finger-like domains"/>
    <property type="match status" value="1"/>
</dbReference>
<keyword evidence="14" id="KW-0548">Nucleotidyltransferase</keyword>
<dbReference type="SUPFAM" id="SSF53098">
    <property type="entry name" value="Ribonuclease H-like"/>
    <property type="match status" value="1"/>
</dbReference>
<dbReference type="GO" id="GO:0004519">
    <property type="term" value="F:endonuclease activity"/>
    <property type="evidence" value="ECO:0007669"/>
    <property type="project" value="UniProtKB-KW"/>
</dbReference>
<keyword evidence="11" id="KW-0460">Magnesium</keyword>
<keyword evidence="3" id="KW-0645">Protease</keyword>
<dbReference type="InterPro" id="IPR036397">
    <property type="entry name" value="RNaseH_sf"/>
</dbReference>
<evidence type="ECO:0000313" key="23">
    <source>
        <dbReference type="Proteomes" id="UP000607653"/>
    </source>
</evidence>
<dbReference type="InterPro" id="IPR057670">
    <property type="entry name" value="SH3_retrovirus"/>
</dbReference>
<feature type="region of interest" description="Disordered" evidence="19">
    <location>
        <begin position="703"/>
        <end position="732"/>
    </location>
</feature>
<dbReference type="InterPro" id="IPR039537">
    <property type="entry name" value="Retrotran_Ty1/copia-like"/>
</dbReference>
<dbReference type="InterPro" id="IPR025724">
    <property type="entry name" value="GAG-pre-integrase_dom"/>
</dbReference>
<dbReference type="GO" id="GO:0005524">
    <property type="term" value="F:ATP binding"/>
    <property type="evidence" value="ECO:0007669"/>
    <property type="project" value="UniProtKB-KW"/>
</dbReference>
<evidence type="ECO:0000256" key="1">
    <source>
        <dbReference type="ARBA" id="ARBA00002180"/>
    </source>
</evidence>
<evidence type="ECO:0000256" key="6">
    <source>
        <dbReference type="ARBA" id="ARBA00022741"/>
    </source>
</evidence>
<dbReference type="GO" id="GO:0004190">
    <property type="term" value="F:aspartic-type endopeptidase activity"/>
    <property type="evidence" value="ECO:0007669"/>
    <property type="project" value="UniProtKB-KW"/>
</dbReference>
<evidence type="ECO:0000256" key="14">
    <source>
        <dbReference type="ARBA" id="ARBA00022932"/>
    </source>
</evidence>
<dbReference type="GO" id="GO:0008270">
    <property type="term" value="F:zinc ion binding"/>
    <property type="evidence" value="ECO:0007669"/>
    <property type="project" value="UniProtKB-KW"/>
</dbReference>
<evidence type="ECO:0000256" key="17">
    <source>
        <dbReference type="ARBA" id="ARBA00023268"/>
    </source>
</evidence>
<keyword evidence="23" id="KW-1185">Reference proteome</keyword>
<dbReference type="Gene3D" id="4.10.60.10">
    <property type="entry name" value="Zinc finger, CCHC-type"/>
    <property type="match status" value="1"/>
</dbReference>
<evidence type="ECO:0000256" key="3">
    <source>
        <dbReference type="ARBA" id="ARBA00022670"/>
    </source>
</evidence>
<dbReference type="InterPro" id="IPR001584">
    <property type="entry name" value="Integrase_cat-core"/>
</dbReference>
<feature type="domain" description="CCHC-type" evidence="20">
    <location>
        <begin position="234"/>
        <end position="248"/>
    </location>
</feature>
<evidence type="ECO:0000256" key="16">
    <source>
        <dbReference type="ARBA" id="ARBA00023172"/>
    </source>
</evidence>
<keyword evidence="7" id="KW-0064">Aspartyl protease</keyword>
<dbReference type="PANTHER" id="PTHR42648">
    <property type="entry name" value="TRANSPOSASE, PUTATIVE-RELATED"/>
    <property type="match status" value="1"/>
</dbReference>
<dbReference type="InterPro" id="IPR054722">
    <property type="entry name" value="PolX-like_BBD"/>
</dbReference>
<dbReference type="CDD" id="cd09272">
    <property type="entry name" value="RNase_HI_RT_Ty1"/>
    <property type="match status" value="1"/>
</dbReference>
<keyword evidence="16" id="KW-0233">DNA recombination</keyword>
<evidence type="ECO:0000256" key="5">
    <source>
        <dbReference type="ARBA" id="ARBA00022723"/>
    </source>
</evidence>
<dbReference type="Pfam" id="PF00098">
    <property type="entry name" value="zf-CCHC"/>
    <property type="match status" value="1"/>
</dbReference>
<dbReference type="GO" id="GO:0003964">
    <property type="term" value="F:RNA-directed DNA polymerase activity"/>
    <property type="evidence" value="ECO:0007669"/>
    <property type="project" value="UniProtKB-KW"/>
</dbReference>
<dbReference type="GO" id="GO:0006508">
    <property type="term" value="P:proteolysis"/>
    <property type="evidence" value="ECO:0007669"/>
    <property type="project" value="UniProtKB-KW"/>
</dbReference>
<dbReference type="GO" id="GO:0006310">
    <property type="term" value="P:DNA recombination"/>
    <property type="evidence" value="ECO:0007669"/>
    <property type="project" value="UniProtKB-KW"/>
</dbReference>
<proteinExistence type="predicted"/>
<evidence type="ECO:0000256" key="12">
    <source>
        <dbReference type="ARBA" id="ARBA00022908"/>
    </source>
</evidence>
<keyword evidence="10" id="KW-0067">ATP-binding</keyword>
<evidence type="ECO:0000256" key="19">
    <source>
        <dbReference type="SAM" id="MobiDB-lite"/>
    </source>
</evidence>
<sequence length="1231" mass="139659">MNGGSGASQMTIEKLVGTNYQYWQLCMEAYLQGQDLWDLVTGDDTLPDDTPQLVDARQKWKIKSGKALFALRTSISKEYIDHVRKLDSPKKIWDTLERLFTQKNTMRLQYLENELASLTQGNMSISDYFLKVKNVCVEISELDSEEPIKFMPFISSIQGWTNQPSIVELENLLSNQEALVKQMSGKFSNVEDALFVKDKECSQTLIKRYTSKLTYYWCGKVGHIKANCRVKIVCKKCGKPGHIKPNCRVKLAESDANKEWIVDSGCTHHAIGDATLLSDVRPHLRNRVTVIADNSLHSVMKEGQFNVKAENSNGEGLTLEDVYQVPGLKENLASVSQITDSREFVMFGPDKVWILKNLRCIDADVLFIGRNKNSLYVLSTSEAYVDRTSQNTSVSLWHARLGHVGYQLLQQISTNRLLKGVPLFNSKRSGRVCAGCQYGKSHRLPFQKSMNRVSSMFQLIHSNLMGPTSTPSYSGLRYMMVVVDDFSRYNWVYFLENKSEVLTHFTQFKMMVEKEFSSVIKCLRTDNGGEFLSHEFLRFCKEHGIKRQFTCPNTPQQNGVAEQKLAHLMAVTLSWLHDKNLPRELWAEAMQCACHVINRLPPWPGTSKSPFELLFNTKPDVSYFRIFGSLCYVHVPKHSRAKLDPKARKCMFVGYDAHRKGWKCMDPVSKKIVTSRDVIFDEVSIFYPSSTQGENYEFVPFTDSNLESPPTEVGSSERGSLESISQNDPPQGELNQGTALAYFMMEDTLENEPTSYLDAQGKFEWENAMRDEIAALMKNSTWDLVPKPNDVDVITCKWVYKLKKAADGSIARHKARLVARGFSQQYGLDYDDSFSPVVKMVTVRTIISLAASKGWTLWQFDVKNAFLYDELDRDIYMEQPQGFALYGLKQAPRAWYGKIAEYFKFCGFYPSNSDPSLFVKVKASLSIMILLYVDNMIVTGGDTAEIMRLQEALSVRFEIKSLGEAHCFLGLELERSDGYFLSQKGYAAKILKRFGMEKSNSTTTPMDPGLKLQKDEGEMVGSLLYLTITRPDITFSMGIISQFMERSCVGHIAAAKRILRYVNGTLNYGLLYQHKGIFSLQGYVDADWAGNVNDRRSTTGYYFNIGSAVISWCSKKQATVALSSTEAEYVAATLASQESSKFPIPIFCDNECAIRLAENPVFHARMKHIAVHYHFIRDKVLNQEIELLAIRTTEQVADGFTKALFRAKFEEFQRKLGLVDRGNALRGRVTS</sequence>
<dbReference type="Pfam" id="PF14223">
    <property type="entry name" value="Retrotran_gag_2"/>
    <property type="match status" value="1"/>
</dbReference>
<feature type="domain" description="Integrase catalytic" evidence="21">
    <location>
        <begin position="441"/>
        <end position="618"/>
    </location>
</feature>
<dbReference type="Pfam" id="PF25597">
    <property type="entry name" value="SH3_retrovirus"/>
    <property type="match status" value="1"/>
</dbReference>
<evidence type="ECO:0000259" key="21">
    <source>
        <dbReference type="PROSITE" id="PS50994"/>
    </source>
</evidence>
<keyword evidence="15" id="KW-0917">Virion maturation</keyword>
<evidence type="ECO:0000256" key="8">
    <source>
        <dbReference type="ARBA" id="ARBA00022759"/>
    </source>
</evidence>
<keyword evidence="18" id="KW-0862">Zinc</keyword>
<evidence type="ECO:0000256" key="9">
    <source>
        <dbReference type="ARBA" id="ARBA00022801"/>
    </source>
</evidence>
<evidence type="ECO:0000256" key="7">
    <source>
        <dbReference type="ARBA" id="ARBA00022750"/>
    </source>
</evidence>
<dbReference type="InterPro" id="IPR012337">
    <property type="entry name" value="RNaseH-like_sf"/>
</dbReference>
<dbReference type="PANTHER" id="PTHR42648:SF11">
    <property type="entry name" value="TRANSPOSON TY4-P GAG-POL POLYPROTEIN"/>
    <property type="match status" value="1"/>
</dbReference>
<dbReference type="InterPro" id="IPR043502">
    <property type="entry name" value="DNA/RNA_pol_sf"/>
</dbReference>
<keyword evidence="17" id="KW-0511">Multifunctional enzyme</keyword>
<evidence type="ECO:0000256" key="10">
    <source>
        <dbReference type="ARBA" id="ARBA00022840"/>
    </source>
</evidence>
<protein>
    <recommendedName>
        <fullName evidence="24">Retrovirus-related Pol polyprotein from transposon TNT 1-94</fullName>
    </recommendedName>
</protein>
<evidence type="ECO:0000256" key="2">
    <source>
        <dbReference type="ARBA" id="ARBA00022612"/>
    </source>
</evidence>
<dbReference type="GO" id="GO:0015074">
    <property type="term" value="P:DNA integration"/>
    <property type="evidence" value="ECO:0007669"/>
    <property type="project" value="UniProtKB-KW"/>
</dbReference>
<dbReference type="Pfam" id="PF07727">
    <property type="entry name" value="RVT_2"/>
    <property type="match status" value="1"/>
</dbReference>
<comment type="function">
    <text evidence="1">The aspartyl protease (PR) mediates the proteolytic cleavages of the Gag and Gag-Pol polyproteins after assembly of the VLP.</text>
</comment>
<dbReference type="Pfam" id="PF13976">
    <property type="entry name" value="gag_pre-integrs"/>
    <property type="match status" value="1"/>
</dbReference>
<comment type="caution">
    <text evidence="22">The sequence shown here is derived from an EMBL/GenBank/DDBJ whole genome shotgun (WGS) entry which is preliminary data.</text>
</comment>